<protein>
    <submittedName>
        <fullName evidence="1">Uncharacterized protein</fullName>
    </submittedName>
</protein>
<dbReference type="AlphaFoldDB" id="A0A7V8SZF1"/>
<feature type="non-terminal residue" evidence="1">
    <location>
        <position position="1"/>
    </location>
</feature>
<sequence length="106" mass="11226">SKAKTWLWSTTGSTVSTISYQSLMADLVRRRVAVISTAGSHPAALAAKAATTTIPIVFSVANDPVQLGLVVSLARARKRTSAPCYIGHKQSSARLGLAPIQRRVIP</sequence>
<accession>A0A7V8SZF1</accession>
<reference evidence="1" key="1">
    <citation type="submission" date="2020-06" db="EMBL/GenBank/DDBJ databases">
        <title>Legume-microbial interactions unlock mineral nutrients during tropical forest succession.</title>
        <authorList>
            <person name="Epihov D.Z."/>
        </authorList>
    </citation>
    <scope>NUCLEOTIDE SEQUENCE [LARGE SCALE GENOMIC DNA]</scope>
    <source>
        <strain evidence="1">Pan2503</strain>
    </source>
</reference>
<dbReference type="Gene3D" id="3.40.50.2300">
    <property type="match status" value="1"/>
</dbReference>
<proteinExistence type="predicted"/>
<dbReference type="EMBL" id="JACDQQ010002101">
    <property type="protein sequence ID" value="MBA0087632.1"/>
    <property type="molecule type" value="Genomic_DNA"/>
</dbReference>
<comment type="caution">
    <text evidence="1">The sequence shown here is derived from an EMBL/GenBank/DDBJ whole genome shotgun (WGS) entry which is preliminary data.</text>
</comment>
<gene>
    <name evidence="1" type="ORF">HRJ53_21820</name>
</gene>
<evidence type="ECO:0000313" key="1">
    <source>
        <dbReference type="EMBL" id="MBA0087632.1"/>
    </source>
</evidence>
<dbReference type="Proteomes" id="UP000567293">
    <property type="component" value="Unassembled WGS sequence"/>
</dbReference>
<organism evidence="1 2">
    <name type="scientific">Candidatus Acidiferrum panamense</name>
    <dbReference type="NCBI Taxonomy" id="2741543"/>
    <lineage>
        <taxon>Bacteria</taxon>
        <taxon>Pseudomonadati</taxon>
        <taxon>Acidobacteriota</taxon>
        <taxon>Terriglobia</taxon>
        <taxon>Candidatus Acidiferrales</taxon>
        <taxon>Candidatus Acidiferrum</taxon>
    </lineage>
</organism>
<name>A0A7V8SZF1_9BACT</name>
<evidence type="ECO:0000313" key="2">
    <source>
        <dbReference type="Proteomes" id="UP000567293"/>
    </source>
</evidence>
<keyword evidence="2" id="KW-1185">Reference proteome</keyword>